<dbReference type="Gene3D" id="1.25.40.10">
    <property type="entry name" value="Tetratricopeptide repeat domain"/>
    <property type="match status" value="3"/>
</dbReference>
<protein>
    <submittedName>
        <fullName evidence="7">Tetratricopeptide repeat protein</fullName>
    </submittedName>
</protein>
<dbReference type="InterPro" id="IPR005158">
    <property type="entry name" value="BTAD"/>
</dbReference>
<dbReference type="Gene3D" id="3.40.50.300">
    <property type="entry name" value="P-loop containing nucleotide triphosphate hydrolases"/>
    <property type="match status" value="1"/>
</dbReference>
<keyword evidence="3 4" id="KW-0238">DNA-binding</keyword>
<dbReference type="InterPro" id="IPR001867">
    <property type="entry name" value="OmpR/PhoB-type_DNA-bd"/>
</dbReference>
<evidence type="ECO:0000313" key="7">
    <source>
        <dbReference type="EMBL" id="KAB8161225.1"/>
    </source>
</evidence>
<dbReference type="SMART" id="SM01043">
    <property type="entry name" value="BTAD"/>
    <property type="match status" value="1"/>
</dbReference>
<dbReference type="SMART" id="SM00028">
    <property type="entry name" value="TPR"/>
    <property type="match status" value="6"/>
</dbReference>
<dbReference type="InterPro" id="IPR027417">
    <property type="entry name" value="P-loop_NTPase"/>
</dbReference>
<evidence type="ECO:0000256" key="2">
    <source>
        <dbReference type="ARBA" id="ARBA00023012"/>
    </source>
</evidence>
<dbReference type="InterPro" id="IPR036388">
    <property type="entry name" value="WH-like_DNA-bd_sf"/>
</dbReference>
<dbReference type="InterPro" id="IPR016032">
    <property type="entry name" value="Sig_transdc_resp-reg_C-effctor"/>
</dbReference>
<dbReference type="SUPFAM" id="SSF52540">
    <property type="entry name" value="P-loop containing nucleoside triphosphate hydrolases"/>
    <property type="match status" value="1"/>
</dbReference>
<evidence type="ECO:0000256" key="5">
    <source>
        <dbReference type="SAM" id="MobiDB-lite"/>
    </source>
</evidence>
<feature type="DNA-binding region" description="OmpR/PhoB-type" evidence="4">
    <location>
        <begin position="21"/>
        <end position="120"/>
    </location>
</feature>
<dbReference type="SMART" id="SM00862">
    <property type="entry name" value="Trans_reg_C"/>
    <property type="match status" value="1"/>
</dbReference>
<keyword evidence="8" id="KW-1185">Reference proteome</keyword>
<dbReference type="EMBL" id="VDLY02000021">
    <property type="protein sequence ID" value="KAB8161225.1"/>
    <property type="molecule type" value="Genomic_DNA"/>
</dbReference>
<comment type="caution">
    <text evidence="7">The sequence shown here is derived from an EMBL/GenBank/DDBJ whole genome shotgun (WGS) entry which is preliminary data.</text>
</comment>
<feature type="domain" description="OmpR/PhoB-type" evidence="6">
    <location>
        <begin position="21"/>
        <end position="120"/>
    </location>
</feature>
<gene>
    <name evidence="7" type="ORF">FH607_026705</name>
</gene>
<evidence type="ECO:0000256" key="3">
    <source>
        <dbReference type="ARBA" id="ARBA00023125"/>
    </source>
</evidence>
<dbReference type="Proteomes" id="UP000314251">
    <property type="component" value="Unassembled WGS sequence"/>
</dbReference>
<feature type="compositionally biased region" description="Low complexity" evidence="5">
    <location>
        <begin position="1018"/>
        <end position="1029"/>
    </location>
</feature>
<dbReference type="GO" id="GO:0003677">
    <property type="term" value="F:DNA binding"/>
    <property type="evidence" value="ECO:0007669"/>
    <property type="project" value="UniProtKB-UniRule"/>
</dbReference>
<sequence>MTHRAVRRPPRHPSDWGRWPNEMAERNGRDMEFAVLGPVEIRRNGERRLVTGRLRRTLLGALLARANEPVSADHLIDLLWGEDADPRAGTRLHLQVHRLRAALGGPERLSWGPEGYRLTVTKGELDVDRFTALTEEAEQVAVREPERAAALLRRALGLWRGRPFADLDVPALADWARALEERRLAAQEALCQAELARGAGHATVGRLRELVRDHPLRERAHALLVTALHRAGRTDEALAAHRAARRLIVTELGLEPGPELQELERRMLAGEPLEPTPCAATRAPAVRPAQLPRDIADFVGREPELAALDELLDGPAAVAVLAGTAGVGKTALAVRWAHRVRDSFPDGQLHVDLRGYGPDRPLTAEEALAGFLRALDRDAPSLPRHLDERAAHLRSLLDGRRMLLVLDNARTVEQVRPLLPGTPTCVTVVTSRESLAGLVARDGARRLDLDRPPLADARRLLTELVGERAEADPPATDALIERCARLPLALRVAAELIDTQPGRAIADLADELAGRQEALHALDVEGDPHTAVRAVFSWSYQRLDPATARAFRLLGTHPGHDIDAHALAALAGEDRRRTHRALEALRRASLVDRTPVGRYQPHDLLRAYAAELADSLDPPEERRAALDRLCGYYLAAAALAMATFAPFEADRLPGVPASPAEIPALNSPDQARRWLDAERDNLMEVSRHGGPEFVTLLARTVWRYQDIGGLKDERVTLQTRALRAARTLGDTLAEAHARRHLGTALSTVGGQQEAALDHLRRALAGYEEHGLPEERGAVLNNLGILHTAEGDLWEALRQTRRALDSSGSGLSWQLRRALLVNHAAHLVDLGRYGEALDHVVAGVEVCAAHDDRPIEANARAVLVRVLIGLGRDEEAWEEAHRALALARETGFRVVEAICLRSLGALHHRRGEHERALSLLEEAVALFRTLRATDVLAHCLRSRAAALAAVGRHREALAHLDESVAVATEGNHRREVAAARLARGDVRAALGERDRAREDWRRVVELAAGLRLPQAEEAAARLAATGEEPAGPGLPAIEP</sequence>
<evidence type="ECO:0000259" key="6">
    <source>
        <dbReference type="PROSITE" id="PS51755"/>
    </source>
</evidence>
<dbReference type="Gene3D" id="1.10.10.10">
    <property type="entry name" value="Winged helix-like DNA-binding domain superfamily/Winged helix DNA-binding domain"/>
    <property type="match status" value="1"/>
</dbReference>
<dbReference type="CDD" id="cd15831">
    <property type="entry name" value="BTAD"/>
    <property type="match status" value="1"/>
</dbReference>
<evidence type="ECO:0000256" key="1">
    <source>
        <dbReference type="ARBA" id="ARBA00005820"/>
    </source>
</evidence>
<dbReference type="PROSITE" id="PS51755">
    <property type="entry name" value="OMPR_PHOB"/>
    <property type="match status" value="1"/>
</dbReference>
<dbReference type="GO" id="GO:0000160">
    <property type="term" value="P:phosphorelay signal transduction system"/>
    <property type="evidence" value="ECO:0007669"/>
    <property type="project" value="UniProtKB-KW"/>
</dbReference>
<evidence type="ECO:0000256" key="4">
    <source>
        <dbReference type="PROSITE-ProRule" id="PRU01091"/>
    </source>
</evidence>
<dbReference type="PRINTS" id="PR00364">
    <property type="entry name" value="DISEASERSIST"/>
</dbReference>
<feature type="region of interest" description="Disordered" evidence="5">
    <location>
        <begin position="1018"/>
        <end position="1038"/>
    </location>
</feature>
<evidence type="ECO:0000313" key="8">
    <source>
        <dbReference type="Proteomes" id="UP000314251"/>
    </source>
</evidence>
<dbReference type="PANTHER" id="PTHR47691:SF3">
    <property type="entry name" value="HTH-TYPE TRANSCRIPTIONAL REGULATOR RV0890C-RELATED"/>
    <property type="match status" value="1"/>
</dbReference>
<comment type="similarity">
    <text evidence="1">Belongs to the AfsR/DnrI/RedD regulatory family.</text>
</comment>
<dbReference type="InterPro" id="IPR019734">
    <property type="entry name" value="TPR_rpt"/>
</dbReference>
<reference evidence="7" key="1">
    <citation type="submission" date="2019-10" db="EMBL/GenBank/DDBJ databases">
        <title>Nonomuraea sp. nov., isolated from Phyllanthus amarus.</title>
        <authorList>
            <person name="Klykleung N."/>
            <person name="Tanasupawat S."/>
        </authorList>
    </citation>
    <scope>NUCLEOTIDE SEQUENCE [LARGE SCALE GENOMIC DNA]</scope>
    <source>
        <strain evidence="7">3MP-10</strain>
    </source>
</reference>
<keyword evidence="2" id="KW-0902">Two-component regulatory system</keyword>
<dbReference type="Pfam" id="PF03704">
    <property type="entry name" value="BTAD"/>
    <property type="match status" value="1"/>
</dbReference>
<organism evidence="7 8">
    <name type="scientific">Streptomyces mimosae</name>
    <dbReference type="NCBI Taxonomy" id="2586635"/>
    <lineage>
        <taxon>Bacteria</taxon>
        <taxon>Bacillati</taxon>
        <taxon>Actinomycetota</taxon>
        <taxon>Actinomycetes</taxon>
        <taxon>Kitasatosporales</taxon>
        <taxon>Streptomycetaceae</taxon>
        <taxon>Streptomyces</taxon>
    </lineage>
</organism>
<feature type="region of interest" description="Disordered" evidence="5">
    <location>
        <begin position="1"/>
        <end position="20"/>
    </location>
</feature>
<dbReference type="GO" id="GO:0006355">
    <property type="term" value="P:regulation of DNA-templated transcription"/>
    <property type="evidence" value="ECO:0007669"/>
    <property type="project" value="InterPro"/>
</dbReference>
<accession>A0A5N5ZY74</accession>
<dbReference type="PANTHER" id="PTHR47691">
    <property type="entry name" value="REGULATOR-RELATED"/>
    <property type="match status" value="1"/>
</dbReference>
<dbReference type="OrthoDB" id="581105at2"/>
<dbReference type="Pfam" id="PF13424">
    <property type="entry name" value="TPR_12"/>
    <property type="match status" value="1"/>
</dbReference>
<feature type="compositionally biased region" description="Basic residues" evidence="5">
    <location>
        <begin position="1"/>
        <end position="11"/>
    </location>
</feature>
<dbReference type="SUPFAM" id="SSF46894">
    <property type="entry name" value="C-terminal effector domain of the bipartite response regulators"/>
    <property type="match status" value="1"/>
</dbReference>
<dbReference type="SUPFAM" id="SSF48452">
    <property type="entry name" value="TPR-like"/>
    <property type="match status" value="3"/>
</dbReference>
<dbReference type="AlphaFoldDB" id="A0A5N5ZY74"/>
<name>A0A5N5ZY74_9ACTN</name>
<proteinExistence type="inferred from homology"/>
<dbReference type="InterPro" id="IPR011990">
    <property type="entry name" value="TPR-like_helical_dom_sf"/>
</dbReference>